<dbReference type="EMBL" id="CAXAMN010007402">
    <property type="protein sequence ID" value="CAK9021404.1"/>
    <property type="molecule type" value="Genomic_DNA"/>
</dbReference>
<accession>A0ABP0K3Q4</accession>
<feature type="region of interest" description="Disordered" evidence="1">
    <location>
        <begin position="26"/>
        <end position="144"/>
    </location>
</feature>
<proteinExistence type="predicted"/>
<sequence>MSTVSAAALVDNMGMKPIGCREANVEENIQGELEPRRDPTGGETPETGTPLTRSLSPSSDGGAESAADRSERGASRRQLRRKKSGTSAESADAGVSTAPAVEASEAPESALEELSEVRSSSETEASVHGRNASNGGQSKLARPKVWPSGLMGRYQVCPIRVMGLSQAPFVSDFCLPGVFGCGERNPYFSDREIITVLAAPPEKHKHLLETAQRLPEILMANDPPLANSAELYGSLALGTGSAQWRDQDGPVCYVNGQSDVDFVVDMRKDVAPSAIVKQLCSKDNWRLVGQVQVHKFSSTQFTLLGSFEEDSDGDSRDKQEKVYLDLTCIESPVQFQRFRKRQEAFRKVFLQVRKQLEAKFGADGVLAFDAYIHLLKAFAAKVPHSAISVYQATCIGLFTLKIGHFRLKRNLSLALCFFEGFLRFCYQFYLDHDTPVVIGGTPLGYRRQSIDLSNGRLRARQSTSWRSELYFRSVEIGQLQTRPDEWMNVTHSLDPQQVSLEALQLLERSFPPKEDFVFGPFGFDARF</sequence>
<dbReference type="Proteomes" id="UP001642484">
    <property type="component" value="Unassembled WGS sequence"/>
</dbReference>
<evidence type="ECO:0000313" key="2">
    <source>
        <dbReference type="EMBL" id="CAK9021404.1"/>
    </source>
</evidence>
<reference evidence="2 3" key="1">
    <citation type="submission" date="2024-02" db="EMBL/GenBank/DDBJ databases">
        <authorList>
            <person name="Chen Y."/>
            <person name="Shah S."/>
            <person name="Dougan E. K."/>
            <person name="Thang M."/>
            <person name="Chan C."/>
        </authorList>
    </citation>
    <scope>NUCLEOTIDE SEQUENCE [LARGE SCALE GENOMIC DNA]</scope>
</reference>
<name>A0ABP0K3Q4_9DINO</name>
<feature type="compositionally biased region" description="Basic and acidic residues" evidence="1">
    <location>
        <begin position="115"/>
        <end position="127"/>
    </location>
</feature>
<feature type="compositionally biased region" description="Low complexity" evidence="1">
    <location>
        <begin position="41"/>
        <end position="50"/>
    </location>
</feature>
<feature type="compositionally biased region" description="Basic residues" evidence="1">
    <location>
        <begin position="75"/>
        <end position="84"/>
    </location>
</feature>
<evidence type="ECO:0008006" key="4">
    <source>
        <dbReference type="Google" id="ProtNLM"/>
    </source>
</evidence>
<organism evidence="2 3">
    <name type="scientific">Durusdinium trenchii</name>
    <dbReference type="NCBI Taxonomy" id="1381693"/>
    <lineage>
        <taxon>Eukaryota</taxon>
        <taxon>Sar</taxon>
        <taxon>Alveolata</taxon>
        <taxon>Dinophyceae</taxon>
        <taxon>Suessiales</taxon>
        <taxon>Symbiodiniaceae</taxon>
        <taxon>Durusdinium</taxon>
    </lineage>
</organism>
<keyword evidence="3" id="KW-1185">Reference proteome</keyword>
<comment type="caution">
    <text evidence="2">The sequence shown here is derived from an EMBL/GenBank/DDBJ whole genome shotgun (WGS) entry which is preliminary data.</text>
</comment>
<feature type="compositionally biased region" description="Low complexity" evidence="1">
    <location>
        <begin position="98"/>
        <end position="109"/>
    </location>
</feature>
<protein>
    <recommendedName>
        <fullName evidence="4">Polynucleotide adenylyltransferase</fullName>
    </recommendedName>
</protein>
<evidence type="ECO:0000256" key="1">
    <source>
        <dbReference type="SAM" id="MobiDB-lite"/>
    </source>
</evidence>
<evidence type="ECO:0000313" key="3">
    <source>
        <dbReference type="Proteomes" id="UP001642484"/>
    </source>
</evidence>
<gene>
    <name evidence="2" type="ORF">CCMP2556_LOCUS14435</name>
</gene>